<organism evidence="4">
    <name type="scientific">Mesocestoides corti</name>
    <name type="common">Flatworm</name>
    <dbReference type="NCBI Taxonomy" id="53468"/>
    <lineage>
        <taxon>Eukaryota</taxon>
        <taxon>Metazoa</taxon>
        <taxon>Spiralia</taxon>
        <taxon>Lophotrochozoa</taxon>
        <taxon>Platyhelminthes</taxon>
        <taxon>Cestoda</taxon>
        <taxon>Eucestoda</taxon>
        <taxon>Cyclophyllidea</taxon>
        <taxon>Mesocestoididae</taxon>
        <taxon>Mesocestoides</taxon>
    </lineage>
</organism>
<reference evidence="4" key="1">
    <citation type="submission" date="2019-11" db="UniProtKB">
        <authorList>
            <consortium name="WormBaseParasite"/>
        </authorList>
    </citation>
    <scope>IDENTIFICATION</scope>
</reference>
<evidence type="ECO:0000256" key="3">
    <source>
        <dbReference type="SAM" id="SignalP"/>
    </source>
</evidence>
<evidence type="ECO:0000256" key="2">
    <source>
        <dbReference type="SAM" id="Phobius"/>
    </source>
</evidence>
<keyword evidence="2" id="KW-1133">Transmembrane helix</keyword>
<feature type="region of interest" description="Disordered" evidence="1">
    <location>
        <begin position="202"/>
        <end position="268"/>
    </location>
</feature>
<keyword evidence="2" id="KW-0812">Transmembrane</keyword>
<feature type="compositionally biased region" description="Pro residues" evidence="1">
    <location>
        <begin position="214"/>
        <end position="234"/>
    </location>
</feature>
<dbReference type="WBParaSite" id="MCU_004020-RA">
    <property type="protein sequence ID" value="MCU_004020-RA"/>
    <property type="gene ID" value="MCU_004020"/>
</dbReference>
<accession>A0A5K3EXZ1</accession>
<dbReference type="PRINTS" id="PR01217">
    <property type="entry name" value="PRICHEXTENSN"/>
</dbReference>
<keyword evidence="3" id="KW-0732">Signal</keyword>
<feature type="transmembrane region" description="Helical" evidence="2">
    <location>
        <begin position="136"/>
        <end position="157"/>
    </location>
</feature>
<feature type="signal peptide" evidence="3">
    <location>
        <begin position="1"/>
        <end position="19"/>
    </location>
</feature>
<feature type="compositionally biased region" description="Pro residues" evidence="1">
    <location>
        <begin position="258"/>
        <end position="268"/>
    </location>
</feature>
<sequence>MRFWGQLLLLLFLYHICYAYSKGSFSGVRPKTRKYSRMSSNIKMSSGLPLRKKMLLGVGGLAAAYIGFKMASYNDLSRYTVCEGKRFELDSNGVLREYKYTVCPSHLRYCCRGETYEGERCCSGPSHYSYGQPSGMLYGASFGTLLVAVCIGALLYACCCRGRKASAETPRMTSTGDIPSPNPNTVVINGYAPGLDPNVPTYPVSVSKPGDALDPPPPPYLAPPASDVPPPPYPGRASPSTLPYPTAPPPGSGWSNPPSHPPPPYPPQ</sequence>
<feature type="chain" id="PRO_5024457562" evidence="3">
    <location>
        <begin position="20"/>
        <end position="268"/>
    </location>
</feature>
<keyword evidence="2" id="KW-0472">Membrane</keyword>
<feature type="transmembrane region" description="Helical" evidence="2">
    <location>
        <begin position="54"/>
        <end position="71"/>
    </location>
</feature>
<dbReference type="AlphaFoldDB" id="A0A5K3EXZ1"/>
<evidence type="ECO:0000256" key="1">
    <source>
        <dbReference type="SAM" id="MobiDB-lite"/>
    </source>
</evidence>
<protein>
    <submittedName>
        <fullName evidence="4">EGF-like domain-containing protein</fullName>
    </submittedName>
</protein>
<proteinExistence type="predicted"/>
<evidence type="ECO:0000313" key="4">
    <source>
        <dbReference type="WBParaSite" id="MCU_004020-RA"/>
    </source>
</evidence>
<name>A0A5K3EXZ1_MESCO</name>